<accession>A0A151PAS8</accession>
<evidence type="ECO:0000313" key="3">
    <source>
        <dbReference type="Proteomes" id="UP000050525"/>
    </source>
</evidence>
<sequence>MVNQPVSNLLRQLSQLRILMEPRLSIDQDHRHPSEIQGTRHHEFDLPSLPQRTPEERYMFGFLLQRSGLNKRQLRILGDAGQWQLAYELGFHYLEELDDGSLTISSS</sequence>
<organism evidence="2 3">
    <name type="scientific">Alligator mississippiensis</name>
    <name type="common">American alligator</name>
    <dbReference type="NCBI Taxonomy" id="8496"/>
    <lineage>
        <taxon>Eukaryota</taxon>
        <taxon>Metazoa</taxon>
        <taxon>Chordata</taxon>
        <taxon>Craniata</taxon>
        <taxon>Vertebrata</taxon>
        <taxon>Euteleostomi</taxon>
        <taxon>Archelosauria</taxon>
        <taxon>Archosauria</taxon>
        <taxon>Crocodylia</taxon>
        <taxon>Alligatoridae</taxon>
        <taxon>Alligatorinae</taxon>
        <taxon>Alligator</taxon>
    </lineage>
</organism>
<protein>
    <submittedName>
        <fullName evidence="2">Uncharacterized protein</fullName>
    </submittedName>
</protein>
<dbReference type="Proteomes" id="UP000050525">
    <property type="component" value="Unassembled WGS sequence"/>
</dbReference>
<gene>
    <name evidence="2" type="ORF">Y1Q_0021706</name>
</gene>
<reference evidence="2 3" key="1">
    <citation type="journal article" date="2012" name="Genome Biol.">
        <title>Sequencing three crocodilian genomes to illuminate the evolution of archosaurs and amniotes.</title>
        <authorList>
            <person name="St John J.A."/>
            <person name="Braun E.L."/>
            <person name="Isberg S.R."/>
            <person name="Miles L.G."/>
            <person name="Chong A.Y."/>
            <person name="Gongora J."/>
            <person name="Dalzell P."/>
            <person name="Moran C."/>
            <person name="Bed'hom B."/>
            <person name="Abzhanov A."/>
            <person name="Burgess S.C."/>
            <person name="Cooksey A.M."/>
            <person name="Castoe T.A."/>
            <person name="Crawford N.G."/>
            <person name="Densmore L.D."/>
            <person name="Drew J.C."/>
            <person name="Edwards S.V."/>
            <person name="Faircloth B.C."/>
            <person name="Fujita M.K."/>
            <person name="Greenwold M.J."/>
            <person name="Hoffmann F.G."/>
            <person name="Howard J.M."/>
            <person name="Iguchi T."/>
            <person name="Janes D.E."/>
            <person name="Khan S.Y."/>
            <person name="Kohno S."/>
            <person name="de Koning A.J."/>
            <person name="Lance S.L."/>
            <person name="McCarthy F.M."/>
            <person name="McCormack J.E."/>
            <person name="Merchant M.E."/>
            <person name="Peterson D.G."/>
            <person name="Pollock D.D."/>
            <person name="Pourmand N."/>
            <person name="Raney B.J."/>
            <person name="Roessler K.A."/>
            <person name="Sanford J.R."/>
            <person name="Sawyer R.H."/>
            <person name="Schmidt C.J."/>
            <person name="Triplett E.W."/>
            <person name="Tuberville T.D."/>
            <person name="Venegas-Anaya M."/>
            <person name="Howard J.T."/>
            <person name="Jarvis E.D."/>
            <person name="Guillette L.J.Jr."/>
            <person name="Glenn T.C."/>
            <person name="Green R.E."/>
            <person name="Ray D.A."/>
        </authorList>
    </citation>
    <scope>NUCLEOTIDE SEQUENCE [LARGE SCALE GENOMIC DNA]</scope>
    <source>
        <strain evidence="2">KSC_2009_1</strain>
    </source>
</reference>
<comment type="caution">
    <text evidence="2">The sequence shown here is derived from an EMBL/GenBank/DDBJ whole genome shotgun (WGS) entry which is preliminary data.</text>
</comment>
<name>A0A151PAS8_ALLMI</name>
<dbReference type="EMBL" id="AKHW03000533">
    <property type="protein sequence ID" value="KYO46148.1"/>
    <property type="molecule type" value="Genomic_DNA"/>
</dbReference>
<feature type="compositionally biased region" description="Basic and acidic residues" evidence="1">
    <location>
        <begin position="28"/>
        <end position="45"/>
    </location>
</feature>
<dbReference type="AlphaFoldDB" id="A0A151PAS8"/>
<feature type="region of interest" description="Disordered" evidence="1">
    <location>
        <begin position="28"/>
        <end position="49"/>
    </location>
</feature>
<proteinExistence type="predicted"/>
<evidence type="ECO:0000313" key="2">
    <source>
        <dbReference type="EMBL" id="KYO46148.1"/>
    </source>
</evidence>
<keyword evidence="3" id="KW-1185">Reference proteome</keyword>
<evidence type="ECO:0000256" key="1">
    <source>
        <dbReference type="SAM" id="MobiDB-lite"/>
    </source>
</evidence>